<dbReference type="InterPro" id="IPR020556">
    <property type="entry name" value="Amidase_CS"/>
</dbReference>
<dbReference type="SUPFAM" id="SSF75304">
    <property type="entry name" value="Amidase signature (AS) enzymes"/>
    <property type="match status" value="1"/>
</dbReference>
<dbReference type="PANTHER" id="PTHR46310:SF7">
    <property type="entry name" value="AMIDASE 1"/>
    <property type="match status" value="1"/>
</dbReference>
<dbReference type="Gene3D" id="3.90.1300.10">
    <property type="entry name" value="Amidase signature (AS) domain"/>
    <property type="match status" value="1"/>
</dbReference>
<name>A0A916SKT7_9MICO</name>
<proteinExistence type="predicted"/>
<dbReference type="InterPro" id="IPR024507">
    <property type="entry name" value="AtzH-like"/>
</dbReference>
<dbReference type="Gene3D" id="3.10.450.50">
    <property type="match status" value="1"/>
</dbReference>
<protein>
    <recommendedName>
        <fullName evidence="1">Amidase domain-containing protein</fullName>
    </recommendedName>
</protein>
<dbReference type="Pfam" id="PF01425">
    <property type="entry name" value="Amidase"/>
    <property type="match status" value="1"/>
</dbReference>
<dbReference type="EMBL" id="BMGB01000001">
    <property type="protein sequence ID" value="GGB02419.1"/>
    <property type="molecule type" value="Genomic_DNA"/>
</dbReference>
<evidence type="ECO:0000259" key="1">
    <source>
        <dbReference type="Pfam" id="PF01425"/>
    </source>
</evidence>
<gene>
    <name evidence="2" type="ORF">GCM10010979_16290</name>
</gene>
<sequence>MSGLDETAPAGLLEAFWQYETALMANDLEALDRLFAPGADTLRGDAGGILVGHDAISAFRRGRGGAPKREIVDVLVREIAPDAAMVIAVTAPATGGRGQQTQLWRLIDGAWAVEVAHVSLPAPAVNPTVWRIVGTPLVAGADVPELASQTIAVKDLFDVAGYATGGGVPAYLAEAAPATRTAPAVAALLASGADVTGIARTDEFAYSIAGKNPHYGTPPNGAVIGAIPGGSSSGPASAVALGQASIGLGTDTGGSLRVPASYQGLWGLRTTHGAVSVEGLLPLAPSFDTVGWLTREAWLMRAVATTSLDLGQQVLPPANRFAVSSALTAQASPGVRAAFDDAIARLGDAGVVDDLVDVDLGDIDALFETFRTVQGAEAWATHGAWIEKHPGALGADIAARFAWASTISSEAEARARVALAAARLEIERVLDGRTLLLPSASSVAPSTTADAAANEITRASTLRLTCVAGITGRPALSVPALTVDGAPVGLCVVGPRFGDLGTVITGAKLHGELVDR</sequence>
<dbReference type="InterPro" id="IPR036928">
    <property type="entry name" value="AS_sf"/>
</dbReference>
<dbReference type="PANTHER" id="PTHR46310">
    <property type="entry name" value="AMIDASE 1"/>
    <property type="match status" value="1"/>
</dbReference>
<comment type="caution">
    <text evidence="2">The sequence shown here is derived from an EMBL/GenBank/DDBJ whole genome shotgun (WGS) entry which is preliminary data.</text>
</comment>
<reference evidence="2" key="2">
    <citation type="submission" date="2020-09" db="EMBL/GenBank/DDBJ databases">
        <authorList>
            <person name="Sun Q."/>
            <person name="Zhou Y."/>
        </authorList>
    </citation>
    <scope>NUCLEOTIDE SEQUENCE</scope>
    <source>
        <strain evidence="2">CGMCC 1.12813</strain>
    </source>
</reference>
<dbReference type="SUPFAM" id="SSF54427">
    <property type="entry name" value="NTF2-like"/>
    <property type="match status" value="1"/>
</dbReference>
<dbReference type="InterPro" id="IPR023631">
    <property type="entry name" value="Amidase_dom"/>
</dbReference>
<evidence type="ECO:0000313" key="2">
    <source>
        <dbReference type="EMBL" id="GGB02419.1"/>
    </source>
</evidence>
<reference evidence="2" key="1">
    <citation type="journal article" date="2014" name="Int. J. Syst. Evol. Microbiol.">
        <title>Complete genome sequence of Corynebacterium casei LMG S-19264T (=DSM 44701T), isolated from a smear-ripened cheese.</title>
        <authorList>
            <consortium name="US DOE Joint Genome Institute (JGI-PGF)"/>
            <person name="Walter F."/>
            <person name="Albersmeier A."/>
            <person name="Kalinowski J."/>
            <person name="Ruckert C."/>
        </authorList>
    </citation>
    <scope>NUCLEOTIDE SEQUENCE</scope>
    <source>
        <strain evidence="2">CGMCC 1.12813</strain>
    </source>
</reference>
<keyword evidence="3" id="KW-1185">Reference proteome</keyword>
<dbReference type="PROSITE" id="PS00571">
    <property type="entry name" value="AMIDASES"/>
    <property type="match status" value="1"/>
</dbReference>
<dbReference type="AlphaFoldDB" id="A0A916SKT7"/>
<accession>A0A916SKT7</accession>
<feature type="domain" description="Amidase" evidence="1">
    <location>
        <begin position="146"/>
        <end position="499"/>
    </location>
</feature>
<evidence type="ECO:0000313" key="3">
    <source>
        <dbReference type="Proteomes" id="UP000606922"/>
    </source>
</evidence>
<dbReference type="Proteomes" id="UP000606922">
    <property type="component" value="Unassembled WGS sequence"/>
</dbReference>
<dbReference type="Pfam" id="PF11533">
    <property type="entry name" value="AtzH-like"/>
    <property type="match status" value="1"/>
</dbReference>
<dbReference type="RefSeq" id="WP_188510143.1">
    <property type="nucleotide sequence ID" value="NZ_BMGB01000001.1"/>
</dbReference>
<dbReference type="InterPro" id="IPR032710">
    <property type="entry name" value="NTF2-like_dom_sf"/>
</dbReference>
<organism evidence="2 3">
    <name type="scientific">Conyzicola nivalis</name>
    <dbReference type="NCBI Taxonomy" id="1477021"/>
    <lineage>
        <taxon>Bacteria</taxon>
        <taxon>Bacillati</taxon>
        <taxon>Actinomycetota</taxon>
        <taxon>Actinomycetes</taxon>
        <taxon>Micrococcales</taxon>
        <taxon>Microbacteriaceae</taxon>
        <taxon>Conyzicola</taxon>
    </lineage>
</organism>